<evidence type="ECO:0000313" key="5">
    <source>
        <dbReference type="Proteomes" id="UP000234145"/>
    </source>
</evidence>
<dbReference type="SUPFAM" id="SSF51445">
    <property type="entry name" value="(Trans)glycosidases"/>
    <property type="match status" value="1"/>
</dbReference>
<dbReference type="AlphaFoldDB" id="A0A2H9PCW7"/>
<dbReference type="InterPro" id="IPR006558">
    <property type="entry name" value="LamG-like"/>
</dbReference>
<gene>
    <name evidence="4" type="ORF">COY51_00855</name>
</gene>
<organism evidence="4 5">
    <name type="scientific">Candidatus Desantisbacteria bacterium CG_4_10_14_0_8_um_filter_39_17</name>
    <dbReference type="NCBI Taxonomy" id="1974542"/>
    <lineage>
        <taxon>Bacteria</taxon>
        <taxon>Candidatus Desantisiibacteriota</taxon>
    </lineage>
</organism>
<comment type="caution">
    <text evidence="4">The sequence shown here is derived from an EMBL/GenBank/DDBJ whole genome shotgun (WGS) entry which is preliminary data.</text>
</comment>
<dbReference type="Pfam" id="PF13385">
    <property type="entry name" value="Laminin_G_3"/>
    <property type="match status" value="1"/>
</dbReference>
<evidence type="ECO:0000256" key="2">
    <source>
        <dbReference type="ARBA" id="ARBA00023157"/>
    </source>
</evidence>
<feature type="domain" description="LamG-like jellyroll fold" evidence="3">
    <location>
        <begin position="16"/>
        <end position="149"/>
    </location>
</feature>
<dbReference type="Gene3D" id="2.60.120.200">
    <property type="match status" value="1"/>
</dbReference>
<dbReference type="InterPro" id="IPR001791">
    <property type="entry name" value="Laminin_G"/>
</dbReference>
<accession>A0A2H9PCW7</accession>
<evidence type="ECO:0000256" key="1">
    <source>
        <dbReference type="ARBA" id="ARBA00022729"/>
    </source>
</evidence>
<proteinExistence type="predicted"/>
<evidence type="ECO:0000259" key="3">
    <source>
        <dbReference type="SMART" id="SM00560"/>
    </source>
</evidence>
<dbReference type="EMBL" id="PFMS01000019">
    <property type="protein sequence ID" value="PIZ17208.1"/>
    <property type="molecule type" value="Genomic_DNA"/>
</dbReference>
<keyword evidence="2" id="KW-1015">Disulfide bond</keyword>
<dbReference type="SUPFAM" id="SSF49899">
    <property type="entry name" value="Concanavalin A-like lectins/glucanases"/>
    <property type="match status" value="1"/>
</dbReference>
<dbReference type="InterPro" id="IPR017853">
    <property type="entry name" value="GH"/>
</dbReference>
<dbReference type="CDD" id="cd00110">
    <property type="entry name" value="LamG"/>
    <property type="match status" value="1"/>
</dbReference>
<name>A0A2H9PCW7_9BACT</name>
<feature type="non-terminal residue" evidence="4">
    <location>
        <position position="1"/>
    </location>
</feature>
<reference evidence="5" key="1">
    <citation type="submission" date="2017-09" db="EMBL/GenBank/DDBJ databases">
        <title>Depth-based differentiation of microbial function through sediment-hosted aquifers and enrichment of novel symbionts in the deep terrestrial subsurface.</title>
        <authorList>
            <person name="Probst A.J."/>
            <person name="Ladd B."/>
            <person name="Jarett J.K."/>
            <person name="Geller-Mcgrath D.E."/>
            <person name="Sieber C.M.K."/>
            <person name="Emerson J.B."/>
            <person name="Anantharaman K."/>
            <person name="Thomas B.C."/>
            <person name="Malmstrom R."/>
            <person name="Stieglmeier M."/>
            <person name="Klingl A."/>
            <person name="Woyke T."/>
            <person name="Ryan C.M."/>
            <person name="Banfield J.F."/>
        </authorList>
    </citation>
    <scope>NUCLEOTIDE SEQUENCE [LARGE SCALE GENOMIC DNA]</scope>
</reference>
<evidence type="ECO:0000313" key="4">
    <source>
        <dbReference type="EMBL" id="PIZ17208.1"/>
    </source>
</evidence>
<protein>
    <recommendedName>
        <fullName evidence="3">LamG-like jellyroll fold domain-containing protein</fullName>
    </recommendedName>
</protein>
<dbReference type="Proteomes" id="UP000234145">
    <property type="component" value="Unassembled WGS sequence"/>
</dbReference>
<dbReference type="SMART" id="SM00560">
    <property type="entry name" value="LamGL"/>
    <property type="match status" value="1"/>
</dbReference>
<sequence length="575" mass="65278">YAVCGGGLELGFLFPADYSLEVWVKQNSKEPQAYISKWTGSGGQSAWWLGYYEEVVQFGDYYEGGQVRPKGTDIADDQWHYLVGVREGTNLSLYIDGEKVAEGQSPGEVSGDNPAPVKIGGFGVGEKASWPFKGLIDEVRVYCRALTEKEIKERYELIKSGKKQATLEALPSEEIQTPLVFGVVEGKINLIYDKKDPIQFSVFLIADRPTDKKEEKKVLFLLTNEKNNIIDKTEKIVTLEKGERNKEVLVSLPPKGHGEYNLEVKIGDDTKMKKNIMVKDMDIISKENIKIREERKKTGNLLYRGIISAYAGLRYKGNNPDVDATISLLKDLGVNCYTHLIYTRSEKELACLPEVCTKAEKEGIEVWVYLVPPSEAPINVKKPIEERRYPPFDMDYLKWAEAVAKISVEHPNLTLWMIDDFDGNVGFFTLDYTREIYETSKKIAPKLLSGVCVYHDSIENFVKKGYLPYFDAVLWGYQHSSYIDPDCGISAKSLPLEINDYYKICPNKILVPCIYFSAHSSWPKGRPTKEYLEEATKIAYEQAGVVWVYCTPSPGNFRYGVVKNYINSITLEKWK</sequence>
<dbReference type="InterPro" id="IPR013320">
    <property type="entry name" value="ConA-like_dom_sf"/>
</dbReference>
<keyword evidence="1" id="KW-0732">Signal</keyword>